<protein>
    <submittedName>
        <fullName evidence="1">Uncharacterized protein</fullName>
    </submittedName>
</protein>
<proteinExistence type="predicted"/>
<name>A0A0H2S392_9AGAM</name>
<evidence type="ECO:0000313" key="2">
    <source>
        <dbReference type="Proteomes" id="UP000053477"/>
    </source>
</evidence>
<accession>A0A0H2S392</accession>
<dbReference type="AlphaFoldDB" id="A0A0H2S392"/>
<dbReference type="EMBL" id="KQ085894">
    <property type="protein sequence ID" value="KLO18459.1"/>
    <property type="molecule type" value="Genomic_DNA"/>
</dbReference>
<gene>
    <name evidence="1" type="ORF">SCHPADRAFT_118647</name>
</gene>
<organism evidence="1 2">
    <name type="scientific">Schizopora paradoxa</name>
    <dbReference type="NCBI Taxonomy" id="27342"/>
    <lineage>
        <taxon>Eukaryota</taxon>
        <taxon>Fungi</taxon>
        <taxon>Dikarya</taxon>
        <taxon>Basidiomycota</taxon>
        <taxon>Agaricomycotina</taxon>
        <taxon>Agaricomycetes</taxon>
        <taxon>Hymenochaetales</taxon>
        <taxon>Schizoporaceae</taxon>
        <taxon>Schizopora</taxon>
    </lineage>
</organism>
<keyword evidence="2" id="KW-1185">Reference proteome</keyword>
<reference evidence="1 2" key="1">
    <citation type="submission" date="2015-04" db="EMBL/GenBank/DDBJ databases">
        <title>Complete genome sequence of Schizopora paradoxa KUC8140, a cosmopolitan wood degrader in East Asia.</title>
        <authorList>
            <consortium name="DOE Joint Genome Institute"/>
            <person name="Min B."/>
            <person name="Park H."/>
            <person name="Jang Y."/>
            <person name="Kim J.-J."/>
            <person name="Kim K.H."/>
            <person name="Pangilinan J."/>
            <person name="Lipzen A."/>
            <person name="Riley R."/>
            <person name="Grigoriev I.V."/>
            <person name="Spatafora J.W."/>
            <person name="Choi I.-G."/>
        </authorList>
    </citation>
    <scope>NUCLEOTIDE SEQUENCE [LARGE SCALE GENOMIC DNA]</scope>
    <source>
        <strain evidence="1 2">KUC8140</strain>
    </source>
</reference>
<sequence length="169" mass="18815">MLTPASSFNTHIPTLVVVLAQKNLTWGWFSSAFLARRSILQVLIETMFLSVGVLECCHQQGESKHFSFVEILHLLSFFLLETHSRIWKLTCTLTAPDDSASRKKSALISTHARSPDVFVAGFDGDRVVEGLEGVGLECKRDLRQCCDVLVKSASLLFHLITAVLRPFVP</sequence>
<evidence type="ECO:0000313" key="1">
    <source>
        <dbReference type="EMBL" id="KLO18459.1"/>
    </source>
</evidence>
<dbReference type="Proteomes" id="UP000053477">
    <property type="component" value="Unassembled WGS sequence"/>
</dbReference>
<dbReference type="InParanoid" id="A0A0H2S392"/>